<name>A0A6I6GPH2_9BACT</name>
<dbReference type="KEGG" id="fls:GLV81_16900"/>
<feature type="transmembrane region" description="Helical" evidence="6">
    <location>
        <begin position="425"/>
        <end position="454"/>
    </location>
</feature>
<feature type="transmembrane region" description="Helical" evidence="6">
    <location>
        <begin position="519"/>
        <end position="535"/>
    </location>
</feature>
<dbReference type="NCBIfam" id="TIGR00360">
    <property type="entry name" value="ComEC_N-term"/>
    <property type="match status" value="1"/>
</dbReference>
<dbReference type="AlphaFoldDB" id="A0A6I6GPH2"/>
<evidence type="ECO:0000256" key="3">
    <source>
        <dbReference type="ARBA" id="ARBA00022692"/>
    </source>
</evidence>
<dbReference type="Pfam" id="PF03772">
    <property type="entry name" value="Competence"/>
    <property type="match status" value="1"/>
</dbReference>
<feature type="domain" description="ComEC/Rec2-related protein" evidence="7">
    <location>
        <begin position="244"/>
        <end position="512"/>
    </location>
</feature>
<keyword evidence="4 6" id="KW-1133">Transmembrane helix</keyword>
<keyword evidence="5 6" id="KW-0472">Membrane</keyword>
<feature type="transmembrane region" description="Helical" evidence="6">
    <location>
        <begin position="492"/>
        <end position="513"/>
    </location>
</feature>
<dbReference type="Pfam" id="PF13567">
    <property type="entry name" value="DUF4131"/>
    <property type="match status" value="1"/>
</dbReference>
<reference evidence="9 10" key="1">
    <citation type="submission" date="2019-11" db="EMBL/GenBank/DDBJ databases">
        <authorList>
            <person name="Im W.T."/>
        </authorList>
    </citation>
    <scope>NUCLEOTIDE SEQUENCE [LARGE SCALE GENOMIC DNA]</scope>
    <source>
        <strain evidence="9 10">SB-02</strain>
    </source>
</reference>
<feature type="transmembrane region" description="Helical" evidence="6">
    <location>
        <begin position="460"/>
        <end position="480"/>
    </location>
</feature>
<gene>
    <name evidence="9" type="ORF">GLV81_16900</name>
</gene>
<dbReference type="PANTHER" id="PTHR30619:SF1">
    <property type="entry name" value="RECOMBINATION PROTEIN 2"/>
    <property type="match status" value="1"/>
</dbReference>
<dbReference type="InterPro" id="IPR004477">
    <property type="entry name" value="ComEC_N"/>
</dbReference>
<feature type="domain" description="DUF4131" evidence="8">
    <location>
        <begin position="44"/>
        <end position="200"/>
    </location>
</feature>
<evidence type="ECO:0000256" key="1">
    <source>
        <dbReference type="ARBA" id="ARBA00004651"/>
    </source>
</evidence>
<evidence type="ECO:0000259" key="7">
    <source>
        <dbReference type="Pfam" id="PF03772"/>
    </source>
</evidence>
<dbReference type="Proteomes" id="UP000426027">
    <property type="component" value="Chromosome"/>
</dbReference>
<feature type="transmembrane region" description="Helical" evidence="6">
    <location>
        <begin position="69"/>
        <end position="90"/>
    </location>
</feature>
<feature type="transmembrane region" description="Helical" evidence="6">
    <location>
        <begin position="20"/>
        <end position="39"/>
    </location>
</feature>
<proteinExistence type="predicted"/>
<dbReference type="InterPro" id="IPR025405">
    <property type="entry name" value="DUF4131"/>
</dbReference>
<evidence type="ECO:0000256" key="2">
    <source>
        <dbReference type="ARBA" id="ARBA00022475"/>
    </source>
</evidence>
<comment type="subcellular location">
    <subcellularLocation>
        <location evidence="1">Cell membrane</location>
        <topology evidence="1">Multi-pass membrane protein</topology>
    </subcellularLocation>
</comment>
<evidence type="ECO:0000256" key="6">
    <source>
        <dbReference type="SAM" id="Phobius"/>
    </source>
</evidence>
<feature type="transmembrane region" description="Helical" evidence="6">
    <location>
        <begin position="45"/>
        <end position="62"/>
    </location>
</feature>
<keyword evidence="2" id="KW-1003">Cell membrane</keyword>
<dbReference type="EMBL" id="CP046566">
    <property type="protein sequence ID" value="QGW29568.1"/>
    <property type="molecule type" value="Genomic_DNA"/>
</dbReference>
<feature type="transmembrane region" description="Helical" evidence="6">
    <location>
        <begin position="298"/>
        <end position="321"/>
    </location>
</feature>
<accession>A0A6I6GPH2</accession>
<feature type="transmembrane region" description="Helical" evidence="6">
    <location>
        <begin position="369"/>
        <end position="386"/>
    </location>
</feature>
<dbReference type="InterPro" id="IPR052159">
    <property type="entry name" value="Competence_DNA_uptake"/>
</dbReference>
<feature type="transmembrane region" description="Helical" evidence="6">
    <location>
        <begin position="341"/>
        <end position="357"/>
    </location>
</feature>
<dbReference type="GO" id="GO:0005886">
    <property type="term" value="C:plasma membrane"/>
    <property type="evidence" value="ECO:0007669"/>
    <property type="project" value="UniProtKB-SubCell"/>
</dbReference>
<feature type="transmembrane region" description="Helical" evidence="6">
    <location>
        <begin position="264"/>
        <end position="286"/>
    </location>
</feature>
<evidence type="ECO:0000313" key="10">
    <source>
        <dbReference type="Proteomes" id="UP000426027"/>
    </source>
</evidence>
<keyword evidence="3 6" id="KW-0812">Transmembrane</keyword>
<keyword evidence="10" id="KW-1185">Reference proteome</keyword>
<sequence>MAVAAFRKYFIPVWRSAPLLRICLPLIGGIILGNALLSIQYHWQYSLPVFIVISLLMSLLLYKRPLAASAGLLLCLLAIGAMMVQLHAIWQQPAFAGHHYTTGQTVVATLAEPAVPKEKSVKANAHISLLLPNGKLQQVKGEVLLYLAKDSIASQLQYGQQIVFNRPLQPIKNAGNPGGFNYQTYAARQGVFYQVFLKADQYNILPGNKGNAFQSSLFSMRQWVLQSIVRYIPNPIENGVAQALLIGYRGDLDKTLVEQYANTGVVHIIAISGMHLGMIYTLLLYLLRPLGQTQRMRFLRLLLTLGSMWLFTLLTGAAPSITRAAVMFSMVALGDFWQRGSNSINMLSAAAIALLLYDPFALWNVGFQLSFAAVLSIAIFYKPILACYNPGNKILLHIWQMMAVTIAAQILTLPLGIYHFHQFPVYFLLANLVAVPLSGAVLYALLVLLALSWWPLAAGFVGQLAGWGIAGLNACIIWVSQLPFTTIQQVQISIPMAVLLCCIIAGIGTWWLLKSSKGLLAAATSLALYMLLLAAQKWQTATQQQLIIYNIPQYSGIDIVQGNRSIFVGDTALTQPGFLQNFHLLPTRIRYQFQPWQYRLLTDSSNMSFVANGLRISILRQQLNYKQSAIHETDLLIVSGNVPGNPAKILPHIRCRQIVLDGSNSTYRIARWKSAADSLHLRLHSVAINGAFVVEQARL</sequence>
<feature type="transmembrane region" description="Helical" evidence="6">
    <location>
        <begin position="398"/>
        <end position="418"/>
    </location>
</feature>
<evidence type="ECO:0000259" key="8">
    <source>
        <dbReference type="Pfam" id="PF13567"/>
    </source>
</evidence>
<evidence type="ECO:0000256" key="4">
    <source>
        <dbReference type="ARBA" id="ARBA00022989"/>
    </source>
</evidence>
<evidence type="ECO:0000313" key="9">
    <source>
        <dbReference type="EMBL" id="QGW29568.1"/>
    </source>
</evidence>
<protein>
    <submittedName>
        <fullName evidence="9">DUF4131 domain-containing protein</fullName>
    </submittedName>
</protein>
<dbReference type="PANTHER" id="PTHR30619">
    <property type="entry name" value="DNA INTERNALIZATION/COMPETENCE PROTEIN COMEC/REC2"/>
    <property type="match status" value="1"/>
</dbReference>
<evidence type="ECO:0000256" key="5">
    <source>
        <dbReference type="ARBA" id="ARBA00023136"/>
    </source>
</evidence>
<organism evidence="9 10">
    <name type="scientific">Phnomibacter ginsenosidimutans</name>
    <dbReference type="NCBI Taxonomy" id="2676868"/>
    <lineage>
        <taxon>Bacteria</taxon>
        <taxon>Pseudomonadati</taxon>
        <taxon>Bacteroidota</taxon>
        <taxon>Chitinophagia</taxon>
        <taxon>Chitinophagales</taxon>
        <taxon>Chitinophagaceae</taxon>
        <taxon>Phnomibacter</taxon>
    </lineage>
</organism>
<dbReference type="RefSeq" id="WP_157479920.1">
    <property type="nucleotide sequence ID" value="NZ_CP046566.1"/>
</dbReference>